<accession>A0ABV2BQD1</accession>
<dbReference type="EMBL" id="JBEVCJ010000002">
    <property type="protein sequence ID" value="MET1254146.1"/>
    <property type="molecule type" value="Genomic_DNA"/>
</dbReference>
<dbReference type="PANTHER" id="PTHR43135:SF3">
    <property type="entry name" value="ALPHA-D-RIBOSE 1-METHYLPHOSPHONATE 5-TRIPHOSPHATE DIPHOSPHATASE"/>
    <property type="match status" value="1"/>
</dbReference>
<dbReference type="SUPFAM" id="SSF51556">
    <property type="entry name" value="Metallo-dependent hydrolases"/>
    <property type="match status" value="1"/>
</dbReference>
<dbReference type="PANTHER" id="PTHR43135">
    <property type="entry name" value="ALPHA-D-RIBOSE 1-METHYLPHOSPHONATE 5-TRIPHOSPHATE DIPHOSPHATASE"/>
    <property type="match status" value="1"/>
</dbReference>
<name>A0ABV2BQD1_9GAMM</name>
<comment type="caution">
    <text evidence="1">The sequence shown here is derived from an EMBL/GenBank/DDBJ whole genome shotgun (WGS) entry which is preliminary data.</text>
</comment>
<dbReference type="Gene3D" id="3.20.20.140">
    <property type="entry name" value="Metal-dependent hydrolases"/>
    <property type="match status" value="1"/>
</dbReference>
<protein>
    <submittedName>
        <fullName evidence="1">Amidohydrolase family protein</fullName>
    </submittedName>
</protein>
<organism evidence="1 2">
    <name type="scientific">Aliikangiella maris</name>
    <dbReference type="NCBI Taxonomy" id="3162458"/>
    <lineage>
        <taxon>Bacteria</taxon>
        <taxon>Pseudomonadati</taxon>
        <taxon>Pseudomonadota</taxon>
        <taxon>Gammaproteobacteria</taxon>
        <taxon>Oceanospirillales</taxon>
        <taxon>Pleioneaceae</taxon>
        <taxon>Aliikangiella</taxon>
    </lineage>
</organism>
<evidence type="ECO:0000313" key="2">
    <source>
        <dbReference type="Proteomes" id="UP001548189"/>
    </source>
</evidence>
<evidence type="ECO:0000313" key="1">
    <source>
        <dbReference type="EMBL" id="MET1254146.1"/>
    </source>
</evidence>
<dbReference type="SUPFAM" id="SSF51338">
    <property type="entry name" value="Composite domain of metallo-dependent hydrolases"/>
    <property type="match status" value="1"/>
</dbReference>
<sequence length="452" mass="48588">MRKIKLKSIGLFSLTCMMVCLNTGLTAKTYIIKNATVYTATAKGVLHQANVVIADGKIMAVSQDSISQESISNGADSQNVISPELIQDAQIIDASGKFITPGLCSADTKIGLVEINGVSSTVDWSTKQQGLGASFDISSAINFSSTLIPQNRINGLTRAIVRPSASNSIFAGQGAVIALQSSLDGLIKAKAFQVAVYGAYGAQKSGGSRAAAMQTIDTALTEAKYLRQHESRYLPGFNWAFSQSVADLKALYPVLDREVPLIVSVERADDIERMIALAEKHQIKLVVADAGEAWRVASKLAAAKVPVIINPLDNLPQFESLAVRIDSATRLYQQGVKLLFKGGGSQSDGGTHNAYLVRQSAGNAVAYGLPKSVAIEAMTINIAEVFGIENYGQIEVGMDADVVVWDSDPLEVTANPDWVFIQGVEQALVSRATRLRDRYWELKGNHQQAYIY</sequence>
<keyword evidence="2" id="KW-1185">Reference proteome</keyword>
<dbReference type="InterPro" id="IPR051781">
    <property type="entry name" value="Metallo-dep_Hydrolase"/>
</dbReference>
<gene>
    <name evidence="1" type="ORF">ABVT43_03300</name>
</gene>
<proteinExistence type="predicted"/>
<dbReference type="InterPro" id="IPR032466">
    <property type="entry name" value="Metal_Hydrolase"/>
</dbReference>
<dbReference type="Pfam" id="PF01979">
    <property type="entry name" value="Amidohydro_1"/>
    <property type="match status" value="1"/>
</dbReference>
<dbReference type="InterPro" id="IPR011059">
    <property type="entry name" value="Metal-dep_hydrolase_composite"/>
</dbReference>
<dbReference type="InterPro" id="IPR006680">
    <property type="entry name" value="Amidohydro-rel"/>
</dbReference>
<reference evidence="1 2" key="1">
    <citation type="submission" date="2024-06" db="EMBL/GenBank/DDBJ databases">
        <authorList>
            <person name="Li F."/>
        </authorList>
    </citation>
    <scope>NUCLEOTIDE SEQUENCE [LARGE SCALE GENOMIC DNA]</scope>
    <source>
        <strain evidence="1 2">GXAS 311</strain>
    </source>
</reference>
<dbReference type="Proteomes" id="UP001548189">
    <property type="component" value="Unassembled WGS sequence"/>
</dbReference>